<accession>A0A4U8TAR1</accession>
<dbReference type="RefSeq" id="WP_034356934.1">
    <property type="nucleotide sequence ID" value="NZ_JRPR02000002.1"/>
</dbReference>
<dbReference type="Gene3D" id="2.40.160.20">
    <property type="match status" value="1"/>
</dbReference>
<dbReference type="InterPro" id="IPR011250">
    <property type="entry name" value="OMP/PagP_B-barrel"/>
</dbReference>
<feature type="chain" id="PRO_5020566576" evidence="1">
    <location>
        <begin position="21"/>
        <end position="215"/>
    </location>
</feature>
<sequence length="215" mass="23550">MNRIFVALVAMGGLFFSVSAEESGLFVGVQAGYGTGKSISEYNGEKTPTKRDGAAYGLIAGYKQFFTQDFGIRYYFNIDFLNTSGTTVAGENVKANLTNYALNIDTLYNFLTGDIDFGAFLGIGLGANTWSGPNINTIKSYGKVTTTGFSAHLNVGLRTNIAKYHGIELAIKVPFVPTKLLDVTFTENDIYRVGDRYKSTAQQTYNIALRYVFSF</sequence>
<feature type="signal peptide" evidence="1">
    <location>
        <begin position="1"/>
        <end position="20"/>
    </location>
</feature>
<dbReference type="Pfam" id="PF01856">
    <property type="entry name" value="HP_OMP"/>
    <property type="match status" value="1"/>
</dbReference>
<proteinExistence type="predicted"/>
<comment type="caution">
    <text evidence="2">The sequence shown here is derived from an EMBL/GenBank/DDBJ whole genome shotgun (WGS) entry which is preliminary data.</text>
</comment>
<name>A0A4U8TAR1_9HELI</name>
<dbReference type="PRINTS" id="PR01776">
    <property type="entry name" value="HPOMPFAMILY"/>
</dbReference>
<evidence type="ECO:0000313" key="3">
    <source>
        <dbReference type="Proteomes" id="UP000029733"/>
    </source>
</evidence>
<dbReference type="AlphaFoldDB" id="A0A4U8TAR1"/>
<dbReference type="OrthoDB" id="5319509at2"/>
<protein>
    <submittedName>
        <fullName evidence="2">Outer membrane beta-barrel protein</fullName>
    </submittedName>
</protein>
<gene>
    <name evidence="2" type="ORF">LS71_005160</name>
</gene>
<dbReference type="InterPro" id="IPR002718">
    <property type="entry name" value="OMP_Helicobacter"/>
</dbReference>
<keyword evidence="1" id="KW-0732">Signal</keyword>
<evidence type="ECO:0000313" key="2">
    <source>
        <dbReference type="EMBL" id="TLD96980.1"/>
    </source>
</evidence>
<dbReference type="EMBL" id="JRPR02000002">
    <property type="protein sequence ID" value="TLD96980.1"/>
    <property type="molecule type" value="Genomic_DNA"/>
</dbReference>
<dbReference type="SUPFAM" id="SSF56925">
    <property type="entry name" value="OMPA-like"/>
    <property type="match status" value="1"/>
</dbReference>
<dbReference type="Proteomes" id="UP000029733">
    <property type="component" value="Unassembled WGS sequence"/>
</dbReference>
<reference evidence="2 3" key="1">
    <citation type="journal article" date="2014" name="Genome Announc.">
        <title>Draft genome sequences of eight enterohepatic helicobacter species isolated from both laboratory and wild rodents.</title>
        <authorList>
            <person name="Sheh A."/>
            <person name="Shen Z."/>
            <person name="Fox J.G."/>
        </authorList>
    </citation>
    <scope>NUCLEOTIDE SEQUENCE [LARGE SCALE GENOMIC DNA]</scope>
    <source>
        <strain evidence="2 3">MIT 09-6949</strain>
    </source>
</reference>
<keyword evidence="3" id="KW-1185">Reference proteome</keyword>
<evidence type="ECO:0000256" key="1">
    <source>
        <dbReference type="SAM" id="SignalP"/>
    </source>
</evidence>
<organism evidence="2 3">
    <name type="scientific">Helicobacter jaachi</name>
    <dbReference type="NCBI Taxonomy" id="1677920"/>
    <lineage>
        <taxon>Bacteria</taxon>
        <taxon>Pseudomonadati</taxon>
        <taxon>Campylobacterota</taxon>
        <taxon>Epsilonproteobacteria</taxon>
        <taxon>Campylobacterales</taxon>
        <taxon>Helicobacteraceae</taxon>
        <taxon>Helicobacter</taxon>
    </lineage>
</organism>